<feature type="compositionally biased region" description="Polar residues" evidence="1">
    <location>
        <begin position="8"/>
        <end position="20"/>
    </location>
</feature>
<dbReference type="AlphaFoldDB" id="A0A2U2DQI4"/>
<proteinExistence type="predicted"/>
<dbReference type="Proteomes" id="UP000245252">
    <property type="component" value="Unassembled WGS sequence"/>
</dbReference>
<keyword evidence="3" id="KW-1185">Reference proteome</keyword>
<dbReference type="EMBL" id="QFBC01000006">
    <property type="protein sequence ID" value="PWE55573.1"/>
    <property type="molecule type" value="Genomic_DNA"/>
</dbReference>
<feature type="region of interest" description="Disordered" evidence="1">
    <location>
        <begin position="1"/>
        <end position="20"/>
    </location>
</feature>
<sequence length="69" mass="7457">MVDKDQLFSPTKMSAQAKAEQTNQAAKEILAAEAAAREAKTAKLRLARLEQAAPKAVEKSKSSSRARTK</sequence>
<organism evidence="2 3">
    <name type="scientific">Metarhizobium album</name>
    <dbReference type="NCBI Taxonomy" id="2182425"/>
    <lineage>
        <taxon>Bacteria</taxon>
        <taxon>Pseudomonadati</taxon>
        <taxon>Pseudomonadota</taxon>
        <taxon>Alphaproteobacteria</taxon>
        <taxon>Hyphomicrobiales</taxon>
        <taxon>Rhizobiaceae</taxon>
        <taxon>Metarhizobium</taxon>
    </lineage>
</organism>
<accession>A0A2U2DQI4</accession>
<dbReference type="RefSeq" id="WP_109459265.1">
    <property type="nucleotide sequence ID" value="NZ_QFBC01000006.1"/>
</dbReference>
<evidence type="ECO:0000313" key="2">
    <source>
        <dbReference type="EMBL" id="PWE55573.1"/>
    </source>
</evidence>
<gene>
    <name evidence="2" type="ORF">DEM27_16130</name>
</gene>
<protein>
    <submittedName>
        <fullName evidence="2">Uncharacterized protein</fullName>
    </submittedName>
</protein>
<reference evidence="2 3" key="1">
    <citation type="submission" date="2018-05" db="EMBL/GenBank/DDBJ databases">
        <title>The draft genome of strain NS-104.</title>
        <authorList>
            <person name="Hang P."/>
            <person name="Jiang J."/>
        </authorList>
    </citation>
    <scope>NUCLEOTIDE SEQUENCE [LARGE SCALE GENOMIC DNA]</scope>
    <source>
        <strain evidence="2 3">NS-104</strain>
    </source>
</reference>
<evidence type="ECO:0000313" key="3">
    <source>
        <dbReference type="Proteomes" id="UP000245252"/>
    </source>
</evidence>
<name>A0A2U2DQI4_9HYPH</name>
<evidence type="ECO:0000256" key="1">
    <source>
        <dbReference type="SAM" id="MobiDB-lite"/>
    </source>
</evidence>
<comment type="caution">
    <text evidence="2">The sequence shown here is derived from an EMBL/GenBank/DDBJ whole genome shotgun (WGS) entry which is preliminary data.</text>
</comment>